<feature type="disulfide bond" evidence="21">
    <location>
        <begin position="111"/>
        <end position="187"/>
    </location>
</feature>
<evidence type="ECO:0000256" key="19">
    <source>
        <dbReference type="PIRSR" id="PIRSR600823-3"/>
    </source>
</evidence>
<comment type="function">
    <text evidence="2">Removal of H(2)O(2), oxidation of toxic reductants, biosynthesis and degradation of lignin, suberization, auxin catabolism, response to environmental stresses such as wounding, pathogen attack and oxidative stress. These functions might be dependent on each isozyme/isoform in each plant tissue.</text>
</comment>
<comment type="cofactor">
    <cofactor evidence="19">
        <name>heme b</name>
        <dbReference type="ChEBI" id="CHEBI:60344"/>
    </cofactor>
    <text evidence="19">Binds 1 heme b (iron(II)-protoporphyrin IX) group per subunit.</text>
</comment>
<keyword evidence="23" id="KW-1133">Transmembrane helix</keyword>
<evidence type="ECO:0000256" key="8">
    <source>
        <dbReference type="ARBA" id="ARBA00022617"/>
    </source>
</evidence>
<gene>
    <name evidence="26" type="ORF">NC653_009340</name>
</gene>
<feature type="region of interest" description="Disordered" evidence="22">
    <location>
        <begin position="40"/>
        <end position="59"/>
    </location>
</feature>
<feature type="chain" id="PRO_5041926590" description="peroxidase" evidence="24">
    <location>
        <begin position="23"/>
        <end position="494"/>
    </location>
</feature>
<evidence type="ECO:0000313" key="27">
    <source>
        <dbReference type="Proteomes" id="UP001164929"/>
    </source>
</evidence>
<evidence type="ECO:0000256" key="18">
    <source>
        <dbReference type="PIRSR" id="PIRSR600823-2"/>
    </source>
</evidence>
<dbReference type="GO" id="GO:0046872">
    <property type="term" value="F:metal ion binding"/>
    <property type="evidence" value="ECO:0007669"/>
    <property type="project" value="UniProtKB-KW"/>
</dbReference>
<dbReference type="EC" id="1.11.1.7" evidence="5"/>
<evidence type="ECO:0000256" key="3">
    <source>
        <dbReference type="ARBA" id="ARBA00004613"/>
    </source>
</evidence>
<feature type="binding site" evidence="19">
    <location>
        <position position="143"/>
    </location>
    <ligand>
        <name>Ca(2+)</name>
        <dbReference type="ChEBI" id="CHEBI:29108"/>
        <label>1</label>
    </ligand>
</feature>
<feature type="domain" description="Plant heme peroxidase family profile" evidence="25">
    <location>
        <begin position="101"/>
        <end position="384"/>
    </location>
</feature>
<keyword evidence="12" id="KW-0560">Oxidoreductase</keyword>
<keyword evidence="13 19" id="KW-0408">Iron</keyword>
<keyword evidence="27" id="KW-1185">Reference proteome</keyword>
<keyword evidence="14 21" id="KW-1015">Disulfide bond</keyword>
<dbReference type="Gene3D" id="1.10.420.10">
    <property type="entry name" value="Peroxidase, domain 2"/>
    <property type="match status" value="1"/>
</dbReference>
<dbReference type="InterPro" id="IPR000823">
    <property type="entry name" value="Peroxidase_pln"/>
</dbReference>
<keyword evidence="7 26" id="KW-0575">Peroxidase</keyword>
<dbReference type="GO" id="GO:0140825">
    <property type="term" value="F:lactoperoxidase activity"/>
    <property type="evidence" value="ECO:0007669"/>
    <property type="project" value="UniProtKB-EC"/>
</dbReference>
<dbReference type="Gene3D" id="1.10.520.10">
    <property type="match status" value="1"/>
</dbReference>
<dbReference type="Pfam" id="PF00141">
    <property type="entry name" value="peroxidase"/>
    <property type="match status" value="1"/>
</dbReference>
<evidence type="ECO:0000259" key="25">
    <source>
        <dbReference type="PROSITE" id="PS50873"/>
    </source>
</evidence>
<dbReference type="AlphaFoldDB" id="A0AAD6R8W5"/>
<keyword evidence="11 19" id="KW-0106">Calcium</keyword>
<feature type="binding site" evidence="19">
    <location>
        <position position="146"/>
    </location>
    <ligand>
        <name>Ca(2+)</name>
        <dbReference type="ChEBI" id="CHEBI:29108"/>
        <label>1</label>
    </ligand>
</feature>
<evidence type="ECO:0000256" key="10">
    <source>
        <dbReference type="ARBA" id="ARBA00022729"/>
    </source>
</evidence>
<evidence type="ECO:0000256" key="16">
    <source>
        <dbReference type="ARBA" id="ARBA00023324"/>
    </source>
</evidence>
<dbReference type="EMBL" id="JAQIZT010000003">
    <property type="protein sequence ID" value="KAJ7004441.1"/>
    <property type="molecule type" value="Genomic_DNA"/>
</dbReference>
<dbReference type="PROSITE" id="PS00436">
    <property type="entry name" value="PEROXIDASE_2"/>
    <property type="match status" value="1"/>
</dbReference>
<feature type="site" description="Transition state stabilizer" evidence="20">
    <location>
        <position position="138"/>
    </location>
</feature>
<evidence type="ECO:0000256" key="1">
    <source>
        <dbReference type="ARBA" id="ARBA00000189"/>
    </source>
</evidence>
<feature type="binding site" evidence="19">
    <location>
        <position position="313"/>
    </location>
    <ligand>
        <name>Ca(2+)</name>
        <dbReference type="ChEBI" id="CHEBI:29108"/>
        <label>2</label>
    </ligand>
</feature>
<keyword evidence="16" id="KW-0376">Hydrogen peroxide</keyword>
<evidence type="ECO:0000256" key="5">
    <source>
        <dbReference type="ARBA" id="ARBA00012313"/>
    </source>
</evidence>
<keyword evidence="23" id="KW-0812">Transmembrane</keyword>
<dbReference type="InterPro" id="IPR019794">
    <property type="entry name" value="Peroxidases_AS"/>
</dbReference>
<dbReference type="PANTHER" id="PTHR31235">
    <property type="entry name" value="PEROXIDASE 25-RELATED"/>
    <property type="match status" value="1"/>
</dbReference>
<feature type="binding site" evidence="19">
    <location>
        <position position="316"/>
    </location>
    <ligand>
        <name>Ca(2+)</name>
        <dbReference type="ChEBI" id="CHEBI:29108"/>
        <label>2</label>
    </ligand>
</feature>
<dbReference type="InterPro" id="IPR019793">
    <property type="entry name" value="Peroxidases_heam-ligand_BS"/>
</dbReference>
<dbReference type="SUPFAM" id="SSF48113">
    <property type="entry name" value="Heme-dependent peroxidases"/>
    <property type="match status" value="1"/>
</dbReference>
<feature type="binding site" description="axial binding residue" evidence="19">
    <location>
        <position position="264"/>
    </location>
    <ligand>
        <name>heme b</name>
        <dbReference type="ChEBI" id="CHEBI:60344"/>
    </ligand>
    <ligandPart>
        <name>Fe</name>
        <dbReference type="ChEBI" id="CHEBI:18248"/>
    </ligandPart>
</feature>
<comment type="caution">
    <text evidence="26">The sequence shown here is derived from an EMBL/GenBank/DDBJ whole genome shotgun (WGS) entry which is preliminary data.</text>
</comment>
<evidence type="ECO:0000256" key="9">
    <source>
        <dbReference type="ARBA" id="ARBA00022723"/>
    </source>
</evidence>
<keyword evidence="10 24" id="KW-0732">Signal</keyword>
<comment type="similarity">
    <text evidence="4">Belongs to the peroxidase family. Ascorbate peroxidase subfamily.</text>
</comment>
<reference evidence="26" key="1">
    <citation type="journal article" date="2023" name="Mol. Ecol. Resour.">
        <title>Chromosome-level genome assembly of a triploid poplar Populus alba 'Berolinensis'.</title>
        <authorList>
            <person name="Chen S."/>
            <person name="Yu Y."/>
            <person name="Wang X."/>
            <person name="Wang S."/>
            <person name="Zhang T."/>
            <person name="Zhou Y."/>
            <person name="He R."/>
            <person name="Meng N."/>
            <person name="Wang Y."/>
            <person name="Liu W."/>
            <person name="Liu Z."/>
            <person name="Liu J."/>
            <person name="Guo Q."/>
            <person name="Huang H."/>
            <person name="Sederoff R.R."/>
            <person name="Wang G."/>
            <person name="Qu G."/>
            <person name="Chen S."/>
        </authorList>
    </citation>
    <scope>NUCLEOTIDE SEQUENCE</scope>
    <source>
        <strain evidence="26">SC-2020</strain>
    </source>
</reference>
<feature type="active site" description="Proton acceptor" evidence="17">
    <location>
        <position position="142"/>
    </location>
</feature>
<dbReference type="PRINTS" id="PR00458">
    <property type="entry name" value="PEROXIDASE"/>
</dbReference>
<feature type="binding site" evidence="19">
    <location>
        <position position="265"/>
    </location>
    <ligand>
        <name>Ca(2+)</name>
        <dbReference type="ChEBI" id="CHEBI:29108"/>
        <label>2</label>
    </ligand>
</feature>
<feature type="signal peptide" evidence="24">
    <location>
        <begin position="1"/>
        <end position="22"/>
    </location>
</feature>
<evidence type="ECO:0000256" key="17">
    <source>
        <dbReference type="PIRSR" id="PIRSR600823-1"/>
    </source>
</evidence>
<evidence type="ECO:0000256" key="13">
    <source>
        <dbReference type="ARBA" id="ARBA00023004"/>
    </source>
</evidence>
<dbReference type="GO" id="GO:0020037">
    <property type="term" value="F:heme binding"/>
    <property type="evidence" value="ECO:0007669"/>
    <property type="project" value="InterPro"/>
</dbReference>
<keyword evidence="6" id="KW-0964">Secreted</keyword>
<evidence type="ECO:0000313" key="26">
    <source>
        <dbReference type="EMBL" id="KAJ7004441.1"/>
    </source>
</evidence>
<evidence type="ECO:0000256" key="22">
    <source>
        <dbReference type="SAM" id="MobiDB-lite"/>
    </source>
</evidence>
<dbReference type="PRINTS" id="PR00461">
    <property type="entry name" value="PLPEROXIDASE"/>
</dbReference>
<proteinExistence type="inferred from homology"/>
<keyword evidence="23" id="KW-0472">Membrane</keyword>
<protein>
    <recommendedName>
        <fullName evidence="5">peroxidase</fullName>
        <ecNumber evidence="5">1.11.1.7</ecNumber>
    </recommendedName>
</protein>
<dbReference type="GO" id="GO:0005576">
    <property type="term" value="C:extracellular region"/>
    <property type="evidence" value="ECO:0007669"/>
    <property type="project" value="UniProtKB-SubCell"/>
</dbReference>
<organism evidence="26 27">
    <name type="scientific">Populus alba x Populus x berolinensis</name>
    <dbReference type="NCBI Taxonomy" id="444605"/>
    <lineage>
        <taxon>Eukaryota</taxon>
        <taxon>Viridiplantae</taxon>
        <taxon>Streptophyta</taxon>
        <taxon>Embryophyta</taxon>
        <taxon>Tracheophyta</taxon>
        <taxon>Spermatophyta</taxon>
        <taxon>Magnoliopsida</taxon>
        <taxon>eudicotyledons</taxon>
        <taxon>Gunneridae</taxon>
        <taxon>Pentapetalae</taxon>
        <taxon>rosids</taxon>
        <taxon>fabids</taxon>
        <taxon>Malpighiales</taxon>
        <taxon>Salicaceae</taxon>
        <taxon>Saliceae</taxon>
        <taxon>Populus</taxon>
    </lineage>
</organism>
<evidence type="ECO:0000256" key="14">
    <source>
        <dbReference type="ARBA" id="ARBA00023157"/>
    </source>
</evidence>
<feature type="binding site" evidence="19">
    <location>
        <position position="161"/>
    </location>
    <ligand>
        <name>Ca(2+)</name>
        <dbReference type="ChEBI" id="CHEBI:29108"/>
        <label>1</label>
    </ligand>
</feature>
<feature type="binding site" evidence="18">
    <location>
        <position position="234"/>
    </location>
    <ligand>
        <name>substrate</name>
    </ligand>
</feature>
<accession>A0AAD6R8W5</accession>
<evidence type="ECO:0000256" key="23">
    <source>
        <dbReference type="SAM" id="Phobius"/>
    </source>
</evidence>
<evidence type="ECO:0000256" key="4">
    <source>
        <dbReference type="ARBA" id="ARBA00006873"/>
    </source>
</evidence>
<evidence type="ECO:0000256" key="20">
    <source>
        <dbReference type="PIRSR" id="PIRSR600823-4"/>
    </source>
</evidence>
<feature type="binding site" evidence="19">
    <location>
        <position position="152"/>
    </location>
    <ligand>
        <name>Ca(2+)</name>
        <dbReference type="ChEBI" id="CHEBI:29108"/>
        <label>1</label>
    </ligand>
</feature>
<dbReference type="PROSITE" id="PS00435">
    <property type="entry name" value="PEROXIDASE_1"/>
    <property type="match status" value="1"/>
</dbReference>
<comment type="catalytic activity">
    <reaction evidence="1">
        <text>2 a phenolic donor + H2O2 = 2 a phenolic radical donor + 2 H2O</text>
        <dbReference type="Rhea" id="RHEA:56136"/>
        <dbReference type="ChEBI" id="CHEBI:15377"/>
        <dbReference type="ChEBI" id="CHEBI:16240"/>
        <dbReference type="ChEBI" id="CHEBI:139520"/>
        <dbReference type="ChEBI" id="CHEBI:139521"/>
        <dbReference type="EC" id="1.11.1.7"/>
    </reaction>
</comment>
<dbReference type="FunFam" id="1.10.420.10:FF:000001">
    <property type="entry name" value="Peroxidase"/>
    <property type="match status" value="1"/>
</dbReference>
<evidence type="ECO:0000256" key="7">
    <source>
        <dbReference type="ARBA" id="ARBA00022559"/>
    </source>
</evidence>
<comment type="subcellular location">
    <subcellularLocation>
        <location evidence="3">Secreted</location>
    </subcellularLocation>
</comment>
<dbReference type="InterPro" id="IPR033905">
    <property type="entry name" value="Secretory_peroxidase"/>
</dbReference>
<evidence type="ECO:0000256" key="12">
    <source>
        <dbReference type="ARBA" id="ARBA00023002"/>
    </source>
</evidence>
<dbReference type="InterPro" id="IPR010255">
    <property type="entry name" value="Haem_peroxidase_sf"/>
</dbReference>
<evidence type="ECO:0000256" key="24">
    <source>
        <dbReference type="SAM" id="SignalP"/>
    </source>
</evidence>
<feature type="binding site" evidence="19">
    <location>
        <position position="150"/>
    </location>
    <ligand>
        <name>Ca(2+)</name>
        <dbReference type="ChEBI" id="CHEBI:29108"/>
        <label>1</label>
    </ligand>
</feature>
<evidence type="ECO:0000256" key="15">
    <source>
        <dbReference type="ARBA" id="ARBA00023180"/>
    </source>
</evidence>
<evidence type="ECO:0000256" key="6">
    <source>
        <dbReference type="ARBA" id="ARBA00022525"/>
    </source>
</evidence>
<dbReference type="Proteomes" id="UP001164929">
    <property type="component" value="Chromosome 3"/>
</dbReference>
<dbReference type="GO" id="GO:0006979">
    <property type="term" value="P:response to oxidative stress"/>
    <property type="evidence" value="ECO:0007669"/>
    <property type="project" value="InterPro"/>
</dbReference>
<dbReference type="FunFam" id="1.10.520.10:FF:000006">
    <property type="entry name" value="Peroxidase"/>
    <property type="match status" value="1"/>
</dbReference>
<dbReference type="InterPro" id="IPR002016">
    <property type="entry name" value="Haem_peroxidase"/>
</dbReference>
<evidence type="ECO:0000256" key="11">
    <source>
        <dbReference type="ARBA" id="ARBA00022837"/>
    </source>
</evidence>
<keyword evidence="9 19" id="KW-0479">Metal-binding</keyword>
<keyword evidence="8" id="KW-0349">Heme</keyword>
<feature type="binding site" evidence="19">
    <location>
        <position position="321"/>
    </location>
    <ligand>
        <name>Ca(2+)</name>
        <dbReference type="ChEBI" id="CHEBI:29108"/>
        <label>2</label>
    </ligand>
</feature>
<comment type="cofactor">
    <cofactor evidence="19">
        <name>Ca(2+)</name>
        <dbReference type="ChEBI" id="CHEBI:29108"/>
    </cofactor>
    <text evidence="19">Binds 2 calcium ions per subunit.</text>
</comment>
<dbReference type="CDD" id="cd00693">
    <property type="entry name" value="secretory_peroxidase"/>
    <property type="match status" value="1"/>
</dbReference>
<dbReference type="PROSITE" id="PS50873">
    <property type="entry name" value="PEROXIDASE_4"/>
    <property type="match status" value="1"/>
</dbReference>
<evidence type="ECO:0000256" key="2">
    <source>
        <dbReference type="ARBA" id="ARBA00002322"/>
    </source>
</evidence>
<feature type="disulfide bond" evidence="21">
    <location>
        <begin position="144"/>
        <end position="149"/>
    </location>
</feature>
<dbReference type="GO" id="GO:0042744">
    <property type="term" value="P:hydrogen peroxide catabolic process"/>
    <property type="evidence" value="ECO:0007669"/>
    <property type="project" value="UniProtKB-KW"/>
</dbReference>
<evidence type="ECO:0000256" key="21">
    <source>
        <dbReference type="PIRSR" id="PIRSR600823-5"/>
    </source>
</evidence>
<feature type="transmembrane region" description="Helical" evidence="23">
    <location>
        <begin position="385"/>
        <end position="402"/>
    </location>
</feature>
<sequence length="494" mass="55431">MKCSISFGFLLILVLPLILASAQDGKYERAAYHDNYEGAVQKDQDHEGQYQDQEKGPAKYDKNYEKERMPAQNDQNYDQEDDHAPSMEISTLLDNLPSDDLLSFGYYSKSCPKAESIINKHVTKWVEEDRTLAASLLRLHFHDCAVHGCDGSILLNHEGSERTAEASKSLRGFEVIDAIKAEMEKECPRTVSCADILTAASRDATVLLGGPYWDVPYGRKDGKVSNDKDAELVPMGRENITTLIEFYQSNGLNVLDLVVLSGAHTIGRATCGSLQYRLYNYAGTGRQDESLDYRYANFLKRKCRWASEYVDLDATTPRTFDNVYYKNLQDKKGLLLTDQSLYSDSRTSPIVDVLADAPSDFFNHQFAVSMTKLGNILVPAVQDGGSPYLASLTILFFLLIMFHTTMANKDHRFLLGTARDGGYFKKSRMEFSTTRPDMGNAKTVSKANVIHIPPRSSRRRGRFRAHRSPLPWQEGIFSASAHEVPSGPNPLSNR</sequence>
<feature type="disulfide bond" evidence="21">
    <location>
        <begin position="271"/>
        <end position="303"/>
    </location>
</feature>
<feature type="binding site" evidence="19">
    <location>
        <position position="148"/>
    </location>
    <ligand>
        <name>Ca(2+)</name>
        <dbReference type="ChEBI" id="CHEBI:29108"/>
        <label>1</label>
    </ligand>
</feature>
<name>A0AAD6R8W5_9ROSI</name>
<keyword evidence="15" id="KW-0325">Glycoprotein</keyword>